<dbReference type="PRINTS" id="PR01438">
    <property type="entry name" value="UNVRSLSTRESS"/>
</dbReference>
<accession>A0A2R8BNW4</accession>
<reference evidence="3 4" key="1">
    <citation type="submission" date="2018-03" db="EMBL/GenBank/DDBJ databases">
        <authorList>
            <person name="Keele B.F."/>
        </authorList>
    </citation>
    <scope>NUCLEOTIDE SEQUENCE [LARGE SCALE GENOMIC DNA]</scope>
    <source>
        <strain evidence="3 4">CECT 8626</strain>
    </source>
</reference>
<dbReference type="CDD" id="cd00293">
    <property type="entry name" value="USP-like"/>
    <property type="match status" value="1"/>
</dbReference>
<dbReference type="InterPro" id="IPR006016">
    <property type="entry name" value="UspA"/>
</dbReference>
<dbReference type="OrthoDB" id="9804721at2"/>
<evidence type="ECO:0000259" key="2">
    <source>
        <dbReference type="Pfam" id="PF00582"/>
    </source>
</evidence>
<dbReference type="Pfam" id="PF00582">
    <property type="entry name" value="Usp"/>
    <property type="match status" value="1"/>
</dbReference>
<evidence type="ECO:0000313" key="3">
    <source>
        <dbReference type="EMBL" id="SPH25134.1"/>
    </source>
</evidence>
<dbReference type="RefSeq" id="WP_108855120.1">
    <property type="nucleotide sequence ID" value="NZ_OMOQ01000010.1"/>
</dbReference>
<dbReference type="Proteomes" id="UP000244924">
    <property type="component" value="Unassembled WGS sequence"/>
</dbReference>
<dbReference type="InterPro" id="IPR006015">
    <property type="entry name" value="Universal_stress_UspA"/>
</dbReference>
<dbReference type="AlphaFoldDB" id="A0A2R8BNW4"/>
<feature type="domain" description="UspA" evidence="2">
    <location>
        <begin position="220"/>
        <end position="283"/>
    </location>
</feature>
<protein>
    <recommendedName>
        <fullName evidence="2">UspA domain-containing protein</fullName>
    </recommendedName>
</protein>
<dbReference type="Gene3D" id="3.40.50.12370">
    <property type="match status" value="1"/>
</dbReference>
<evidence type="ECO:0000313" key="4">
    <source>
        <dbReference type="Proteomes" id="UP000244924"/>
    </source>
</evidence>
<dbReference type="PANTHER" id="PTHR46268">
    <property type="entry name" value="STRESS RESPONSE PROTEIN NHAX"/>
    <property type="match status" value="1"/>
</dbReference>
<gene>
    <name evidence="3" type="ORF">DEA8626_04170</name>
</gene>
<dbReference type="PANTHER" id="PTHR46268:SF15">
    <property type="entry name" value="UNIVERSAL STRESS PROTEIN HP_0031"/>
    <property type="match status" value="1"/>
</dbReference>
<comment type="similarity">
    <text evidence="1">Belongs to the universal stress protein A family.</text>
</comment>
<organism evidence="3 4">
    <name type="scientific">Albidovulum aquaemixtae</name>
    <dbReference type="NCBI Taxonomy" id="1542388"/>
    <lineage>
        <taxon>Bacteria</taxon>
        <taxon>Pseudomonadati</taxon>
        <taxon>Pseudomonadota</taxon>
        <taxon>Alphaproteobacteria</taxon>
        <taxon>Rhodobacterales</taxon>
        <taxon>Paracoccaceae</taxon>
        <taxon>Albidovulum</taxon>
    </lineage>
</organism>
<evidence type="ECO:0000256" key="1">
    <source>
        <dbReference type="ARBA" id="ARBA00008791"/>
    </source>
</evidence>
<dbReference type="EMBL" id="OMOQ01000010">
    <property type="protein sequence ID" value="SPH25134.1"/>
    <property type="molecule type" value="Genomic_DNA"/>
</dbReference>
<name>A0A2R8BNW4_9RHOB</name>
<dbReference type="SUPFAM" id="SSF52402">
    <property type="entry name" value="Adenine nucleotide alpha hydrolases-like"/>
    <property type="match status" value="2"/>
</dbReference>
<sequence length="285" mass="30528">MIRKILVPVRGDGKGDNVLAHAAAIAHRHVSHIEVIHCRPRPEDLMPYGVHIPDFLRKQIIKQSYQVADQEEAGLRGELEALASKLKLDASGKNIGKAATVSFIEESGRQVDVIKRHGRLADMIAVAKPDRDRNLGHNTLKAALFHSGRPVLMCPPADTPPPSLGAKVSIAWNGSAEAARALAQCASVLRGADAIWILSNGSDAGPGTSAEELVSYLELHGIKAGIHTFSASRKIGSELLRASEEVGADMMIMGAYSDSHERETVFGGNTQTVVDTAKLPVLLNH</sequence>
<keyword evidence="4" id="KW-1185">Reference proteome</keyword>
<proteinExistence type="inferred from homology"/>